<organism evidence="1">
    <name type="scientific">bioreactor metagenome</name>
    <dbReference type="NCBI Taxonomy" id="1076179"/>
    <lineage>
        <taxon>unclassified sequences</taxon>
        <taxon>metagenomes</taxon>
        <taxon>ecological metagenomes</taxon>
    </lineage>
</organism>
<sequence length="59" mass="6260">MLKGASNAKVAPKGHKYLHQALSMNIEDISIAISIIKPIRNSSNISAPLPKCMNTAQGS</sequence>
<accession>A0A645JF99</accession>
<dbReference type="AlphaFoldDB" id="A0A645JF99"/>
<comment type="caution">
    <text evidence="1">The sequence shown here is derived from an EMBL/GenBank/DDBJ whole genome shotgun (WGS) entry which is preliminary data.</text>
</comment>
<protein>
    <submittedName>
        <fullName evidence="1">Uncharacterized protein</fullName>
    </submittedName>
</protein>
<reference evidence="1" key="1">
    <citation type="submission" date="2019-08" db="EMBL/GenBank/DDBJ databases">
        <authorList>
            <person name="Kucharzyk K."/>
            <person name="Murdoch R.W."/>
            <person name="Higgins S."/>
            <person name="Loffler F."/>
        </authorList>
    </citation>
    <scope>NUCLEOTIDE SEQUENCE</scope>
</reference>
<dbReference type="EMBL" id="VSSQ01139105">
    <property type="protein sequence ID" value="MPN61872.1"/>
    <property type="molecule type" value="Genomic_DNA"/>
</dbReference>
<gene>
    <name evidence="1" type="ORF">SDC9_209617</name>
</gene>
<proteinExistence type="predicted"/>
<name>A0A645JF99_9ZZZZ</name>
<evidence type="ECO:0000313" key="1">
    <source>
        <dbReference type="EMBL" id="MPN61872.1"/>
    </source>
</evidence>